<evidence type="ECO:0000313" key="2">
    <source>
        <dbReference type="Proteomes" id="UP000630149"/>
    </source>
</evidence>
<evidence type="ECO:0000313" key="1">
    <source>
        <dbReference type="EMBL" id="GGI88417.1"/>
    </source>
</evidence>
<dbReference type="Proteomes" id="UP000630149">
    <property type="component" value="Unassembled WGS sequence"/>
</dbReference>
<proteinExistence type="predicted"/>
<reference evidence="1" key="1">
    <citation type="journal article" date="2014" name="Int. J. Syst. Evol. Microbiol.">
        <title>Complete genome sequence of Corynebacterium casei LMG S-19264T (=DSM 44701T), isolated from a smear-ripened cheese.</title>
        <authorList>
            <consortium name="US DOE Joint Genome Institute (JGI-PGF)"/>
            <person name="Walter F."/>
            <person name="Albersmeier A."/>
            <person name="Kalinowski J."/>
            <person name="Ruckert C."/>
        </authorList>
    </citation>
    <scope>NUCLEOTIDE SEQUENCE</scope>
    <source>
        <strain evidence="1">JCM 13919</strain>
    </source>
</reference>
<reference evidence="1" key="2">
    <citation type="submission" date="2020-09" db="EMBL/GenBank/DDBJ databases">
        <authorList>
            <person name="Sun Q."/>
            <person name="Ohkuma M."/>
        </authorList>
    </citation>
    <scope>NUCLEOTIDE SEQUENCE</scope>
    <source>
        <strain evidence="1">JCM 13919</strain>
    </source>
</reference>
<comment type="caution">
    <text evidence="1">The sequence shown here is derived from an EMBL/GenBank/DDBJ whole genome shotgun (WGS) entry which is preliminary data.</text>
</comment>
<evidence type="ECO:0008006" key="3">
    <source>
        <dbReference type="Google" id="ProtNLM"/>
    </source>
</evidence>
<keyword evidence="2" id="KW-1185">Reference proteome</keyword>
<organism evidence="1 2">
    <name type="scientific">Legionella impletisoli</name>
    <dbReference type="NCBI Taxonomy" id="343510"/>
    <lineage>
        <taxon>Bacteria</taxon>
        <taxon>Pseudomonadati</taxon>
        <taxon>Pseudomonadota</taxon>
        <taxon>Gammaproteobacteria</taxon>
        <taxon>Legionellales</taxon>
        <taxon>Legionellaceae</taxon>
        <taxon>Legionella</taxon>
    </lineage>
</organism>
<gene>
    <name evidence="1" type="ORF">GCM10007966_16480</name>
</gene>
<dbReference type="RefSeq" id="WP_131776379.1">
    <property type="nucleotide sequence ID" value="NZ_BMOB01000007.1"/>
</dbReference>
<accession>A0A917JVR4</accession>
<sequence length="59" mass="6839">MKWIWISLCFIQLTACVWFHPGVVRDRDVLVTEKPNRLLEPFTCGDVSIDVTTTVRTCK</sequence>
<dbReference type="OrthoDB" id="9856419at2"/>
<dbReference type="EMBL" id="BMOB01000007">
    <property type="protein sequence ID" value="GGI88417.1"/>
    <property type="molecule type" value="Genomic_DNA"/>
</dbReference>
<protein>
    <recommendedName>
        <fullName evidence="3">Lipoprotein</fullName>
    </recommendedName>
</protein>
<name>A0A917JVR4_9GAMM</name>
<dbReference type="AlphaFoldDB" id="A0A917JVR4"/>